<dbReference type="InterPro" id="IPR044730">
    <property type="entry name" value="RNase_H-like_dom_plant"/>
</dbReference>
<feature type="domain" description="RNase H type-1" evidence="2">
    <location>
        <begin position="312"/>
        <end position="430"/>
    </location>
</feature>
<dbReference type="PANTHER" id="PTHR47723:SF24">
    <property type="entry name" value="RNASE H TYPE-1 DOMAIN-CONTAINING PROTEIN"/>
    <property type="match status" value="1"/>
</dbReference>
<dbReference type="KEGG" id="adu:107471592"/>
<dbReference type="Gene3D" id="3.30.420.10">
    <property type="entry name" value="Ribonuclease H-like superfamily/Ribonuclease H"/>
    <property type="match status" value="1"/>
</dbReference>
<dbReference type="SUPFAM" id="SSF53098">
    <property type="entry name" value="Ribonuclease H-like"/>
    <property type="match status" value="1"/>
</dbReference>
<evidence type="ECO:0000313" key="4">
    <source>
        <dbReference type="RefSeq" id="XP_015946573.1"/>
    </source>
</evidence>
<protein>
    <submittedName>
        <fullName evidence="4">Uncharacterized protein LOC107471592</fullName>
    </submittedName>
</protein>
<dbReference type="InterPro" id="IPR012337">
    <property type="entry name" value="RNaseH-like_sf"/>
</dbReference>
<dbReference type="AlphaFoldDB" id="A0A6P4C7J3"/>
<dbReference type="InterPro" id="IPR053151">
    <property type="entry name" value="RNase_H-like"/>
</dbReference>
<feature type="compositionally biased region" description="Polar residues" evidence="1">
    <location>
        <begin position="471"/>
        <end position="483"/>
    </location>
</feature>
<dbReference type="Proteomes" id="UP000515211">
    <property type="component" value="Chromosome 1"/>
</dbReference>
<dbReference type="InterPro" id="IPR036397">
    <property type="entry name" value="RNaseH_sf"/>
</dbReference>
<reference evidence="3" key="1">
    <citation type="journal article" date="2016" name="Nat. Genet.">
        <title>The genome sequences of Arachis duranensis and Arachis ipaensis, the diploid ancestors of cultivated peanut.</title>
        <authorList>
            <person name="Bertioli D.J."/>
            <person name="Cannon S.B."/>
            <person name="Froenicke L."/>
            <person name="Huang G."/>
            <person name="Farmer A.D."/>
            <person name="Cannon E.K."/>
            <person name="Liu X."/>
            <person name="Gao D."/>
            <person name="Clevenger J."/>
            <person name="Dash S."/>
            <person name="Ren L."/>
            <person name="Moretzsohn M.C."/>
            <person name="Shirasawa K."/>
            <person name="Huang W."/>
            <person name="Vidigal B."/>
            <person name="Abernathy B."/>
            <person name="Chu Y."/>
            <person name="Niederhuth C.E."/>
            <person name="Umale P."/>
            <person name="Araujo A.C."/>
            <person name="Kozik A."/>
            <person name="Kim K.D."/>
            <person name="Burow M.D."/>
            <person name="Varshney R.K."/>
            <person name="Wang X."/>
            <person name="Zhang X."/>
            <person name="Barkley N."/>
            <person name="Guimaraes P.M."/>
            <person name="Isobe S."/>
            <person name="Guo B."/>
            <person name="Liao B."/>
            <person name="Stalker H.T."/>
            <person name="Schmitz R.J."/>
            <person name="Scheffler B.E."/>
            <person name="Leal-Bertioli S.C."/>
            <person name="Xun X."/>
            <person name="Jackson S.A."/>
            <person name="Michelmore R."/>
            <person name="Ozias-Akins P."/>
        </authorList>
    </citation>
    <scope>NUCLEOTIDE SEQUENCE [LARGE SCALE GENOMIC DNA]</scope>
    <source>
        <strain evidence="3">cv. V14167</strain>
    </source>
</reference>
<evidence type="ECO:0000256" key="1">
    <source>
        <dbReference type="SAM" id="MobiDB-lite"/>
    </source>
</evidence>
<organism evidence="3 4">
    <name type="scientific">Arachis duranensis</name>
    <name type="common">Wild peanut</name>
    <dbReference type="NCBI Taxonomy" id="130453"/>
    <lineage>
        <taxon>Eukaryota</taxon>
        <taxon>Viridiplantae</taxon>
        <taxon>Streptophyta</taxon>
        <taxon>Embryophyta</taxon>
        <taxon>Tracheophyta</taxon>
        <taxon>Spermatophyta</taxon>
        <taxon>Magnoliopsida</taxon>
        <taxon>eudicotyledons</taxon>
        <taxon>Gunneridae</taxon>
        <taxon>Pentapetalae</taxon>
        <taxon>rosids</taxon>
        <taxon>fabids</taxon>
        <taxon>Fabales</taxon>
        <taxon>Fabaceae</taxon>
        <taxon>Papilionoideae</taxon>
        <taxon>50 kb inversion clade</taxon>
        <taxon>dalbergioids sensu lato</taxon>
        <taxon>Dalbergieae</taxon>
        <taxon>Pterocarpus clade</taxon>
        <taxon>Arachis</taxon>
    </lineage>
</organism>
<dbReference type="RefSeq" id="XP_015946573.1">
    <property type="nucleotide sequence ID" value="XM_016091087.1"/>
</dbReference>
<dbReference type="GeneID" id="107471592"/>
<keyword evidence="3" id="KW-1185">Reference proteome</keyword>
<dbReference type="InterPro" id="IPR002156">
    <property type="entry name" value="RNaseH_domain"/>
</dbReference>
<dbReference type="GO" id="GO:0003676">
    <property type="term" value="F:nucleic acid binding"/>
    <property type="evidence" value="ECO:0007669"/>
    <property type="project" value="InterPro"/>
</dbReference>
<dbReference type="Pfam" id="PF13456">
    <property type="entry name" value="RVT_3"/>
    <property type="match status" value="1"/>
</dbReference>
<dbReference type="PANTHER" id="PTHR47723">
    <property type="entry name" value="OS05G0353850 PROTEIN"/>
    <property type="match status" value="1"/>
</dbReference>
<evidence type="ECO:0000313" key="3">
    <source>
        <dbReference type="Proteomes" id="UP000515211"/>
    </source>
</evidence>
<proteinExistence type="predicted"/>
<accession>A0A6P4C7J3</accession>
<sequence>MEASGQRINTENSGLIFGSQVSIQRRVNIEEITEMASWEDPRRYLGLLARWGRSKNRALEWIKEKILDKMQGWKEKLLNQVGKEVLIKVVIQAILTYAMKVIKFPKSFCKRIEAAIASLQEAGEGRNESWIWKSLLEGRNFLRRKGRWSVRSGMEIDIWEDNWVARIDKLGRCGEGRIRRVSELIKEGEGWDANRIQDLFSRNIAELITRIPISLINKKDYFVWPDRIDGQYSVRSGYCSAKEKDTKEEIKLSKASTSQNLREVIINAEHLATEYHNATRGRSTNNIPRAGRNGEKKRIIWRPPPQNRLKVNTDAAFHRETGTAASTVVIRNWQGKIITGTTSKFTTISTLAAEAQAYREALILIKNLQIVNCIIETDCLPLVQAIKSRMPIAETDAFIRDILQLLDEAPDVGATWIPREGNKVAHQLEAMAAGNELRQQWTFDPPNQVRNTIRTEVRFTILQHNQWLQNQVNGDSDSTNHQGFQLEEGSPERVEMETVTGKKLKGEGNFDP</sequence>
<reference evidence="4" key="2">
    <citation type="submission" date="2025-08" db="UniProtKB">
        <authorList>
            <consortium name="RefSeq"/>
        </authorList>
    </citation>
    <scope>IDENTIFICATION</scope>
    <source>
        <tissue evidence="4">Whole plant</tissue>
    </source>
</reference>
<feature type="region of interest" description="Disordered" evidence="1">
    <location>
        <begin position="471"/>
        <end position="512"/>
    </location>
</feature>
<gene>
    <name evidence="4" type="primary">LOC107471592</name>
</gene>
<name>A0A6P4C7J3_ARADU</name>
<dbReference type="GO" id="GO:0004523">
    <property type="term" value="F:RNA-DNA hybrid ribonuclease activity"/>
    <property type="evidence" value="ECO:0007669"/>
    <property type="project" value="InterPro"/>
</dbReference>
<dbReference type="CDD" id="cd06222">
    <property type="entry name" value="RNase_H_like"/>
    <property type="match status" value="1"/>
</dbReference>
<evidence type="ECO:0000259" key="2">
    <source>
        <dbReference type="Pfam" id="PF13456"/>
    </source>
</evidence>